<protein>
    <submittedName>
        <fullName evidence="2">Amino acid transporter</fullName>
    </submittedName>
</protein>
<evidence type="ECO:0000313" key="2">
    <source>
        <dbReference type="WBParaSite" id="RSKR_0000842600.1"/>
    </source>
</evidence>
<accession>A0AC35U682</accession>
<reference evidence="2" key="1">
    <citation type="submission" date="2016-11" db="UniProtKB">
        <authorList>
            <consortium name="WormBaseParasite"/>
        </authorList>
    </citation>
    <scope>IDENTIFICATION</scope>
    <source>
        <strain evidence="2">KR3021</strain>
    </source>
</reference>
<dbReference type="Proteomes" id="UP000095286">
    <property type="component" value="Unplaced"/>
</dbReference>
<proteinExistence type="predicted"/>
<evidence type="ECO:0000313" key="1">
    <source>
        <dbReference type="Proteomes" id="UP000095286"/>
    </source>
</evidence>
<dbReference type="WBParaSite" id="RSKR_0000842600.1">
    <property type="protein sequence ID" value="RSKR_0000842600.1"/>
    <property type="gene ID" value="RSKR_0000842600"/>
</dbReference>
<sequence length="526" mass="57527">MNSLSLRKKLNNVPSETWMLILTMVGVFAGIAFGTIGRFFEFTPYTIYYIGFPGEIFMNLLKMIIFPLISISLISGLSQLDAKQSGRIGAYALLYYAVTTTMAVSVGIILVVIIHPGNVTLKTDFVNHTIAAQNISSTDKMFDLLRNFFPENLVRSTSQQVETKLYLDNTHTVRTHHTYVDGMNVLGIIMASISAGLIMGSLGKKVQPVIDIVLALDLIVNKAVYFIMLLSPIGIGSLIATKLLGEDDLVVMFRMLGMYVFTVILGLFIHLFISLCIVYFVATRKNPFTFYKGMIPSALTALGTASSAASLPVTFQCLEKNNHINPLITKFVLPVGATVNMDGTALYEAVASIFIAQMNGMELGLDSLIIVSITATLAAIGAASIPSAGLVTMVIILTALGLPLDQITLILSVDWLLDRLRTCVNVLGDAVGCGFVAHFVQIESVKDSELGSDNISAQIISIDIENVKDEVFVTEINKSIKMDDDARKAAEEQRAQRQKERIEALRRAGEEAARDAREHAVREKRK</sequence>
<name>A0AC35U682_9BILA</name>
<organism evidence="1 2">
    <name type="scientific">Rhabditophanes sp. KR3021</name>
    <dbReference type="NCBI Taxonomy" id="114890"/>
    <lineage>
        <taxon>Eukaryota</taxon>
        <taxon>Metazoa</taxon>
        <taxon>Ecdysozoa</taxon>
        <taxon>Nematoda</taxon>
        <taxon>Chromadorea</taxon>
        <taxon>Rhabditida</taxon>
        <taxon>Tylenchina</taxon>
        <taxon>Panagrolaimomorpha</taxon>
        <taxon>Strongyloidoidea</taxon>
        <taxon>Alloionematidae</taxon>
        <taxon>Rhabditophanes</taxon>
    </lineage>
</organism>